<evidence type="ECO:0008006" key="4">
    <source>
        <dbReference type="Google" id="ProtNLM"/>
    </source>
</evidence>
<comment type="caution">
    <text evidence="2">The sequence shown here is derived from an EMBL/GenBank/DDBJ whole genome shotgun (WGS) entry which is preliminary data.</text>
</comment>
<feature type="chain" id="PRO_5047505470" description="Secreted protein" evidence="1">
    <location>
        <begin position="22"/>
        <end position="180"/>
    </location>
</feature>
<sequence>MDFLYLISALLFSLISNVNIANTAIHHCLNKECAKPVHGLHQGSPYSYQSFEQNVSGIVWAPDTLDDSQLRFWVVKNGPGIAWLVHLNKINNKYYSQVSQTLYDPSSQHDFEGVTILYDNNNQPKPNHLFILNEGGKKKDSIQFYQLPKESLISSNRNNIENINHYLKYKWSISQKINPY</sequence>
<accession>A0ABX3A803</accession>
<dbReference type="EMBL" id="MDTU01000001">
    <property type="protein sequence ID" value="ODN43670.1"/>
    <property type="molecule type" value="Genomic_DNA"/>
</dbReference>
<gene>
    <name evidence="2" type="ORF">BGC07_13120</name>
</gene>
<organism evidence="2 3">
    <name type="scientific">Piscirickettsia litoralis</name>
    <dbReference type="NCBI Taxonomy" id="1891921"/>
    <lineage>
        <taxon>Bacteria</taxon>
        <taxon>Pseudomonadati</taxon>
        <taxon>Pseudomonadota</taxon>
        <taxon>Gammaproteobacteria</taxon>
        <taxon>Thiotrichales</taxon>
        <taxon>Piscirickettsiaceae</taxon>
        <taxon>Piscirickettsia</taxon>
    </lineage>
</organism>
<keyword evidence="1" id="KW-0732">Signal</keyword>
<feature type="signal peptide" evidence="1">
    <location>
        <begin position="1"/>
        <end position="21"/>
    </location>
</feature>
<protein>
    <recommendedName>
        <fullName evidence="4">Secreted protein</fullName>
    </recommendedName>
</protein>
<evidence type="ECO:0000256" key="1">
    <source>
        <dbReference type="SAM" id="SignalP"/>
    </source>
</evidence>
<dbReference type="RefSeq" id="WP_069313467.1">
    <property type="nucleotide sequence ID" value="NZ_MDTU01000001.1"/>
</dbReference>
<reference evidence="2 3" key="1">
    <citation type="submission" date="2016-08" db="EMBL/GenBank/DDBJ databases">
        <title>Draft genome sequence of Candidatus Piscirickettsia litoralis, from seawater.</title>
        <authorList>
            <person name="Wan X."/>
            <person name="Lee A.J."/>
            <person name="Hou S."/>
            <person name="Donachie S.P."/>
        </authorList>
    </citation>
    <scope>NUCLEOTIDE SEQUENCE [LARGE SCALE GENOMIC DNA]</scope>
    <source>
        <strain evidence="2 3">Y2</strain>
    </source>
</reference>
<name>A0ABX3A803_9GAMM</name>
<evidence type="ECO:0000313" key="2">
    <source>
        <dbReference type="EMBL" id="ODN43670.1"/>
    </source>
</evidence>
<evidence type="ECO:0000313" key="3">
    <source>
        <dbReference type="Proteomes" id="UP000094329"/>
    </source>
</evidence>
<dbReference type="Proteomes" id="UP000094329">
    <property type="component" value="Unassembled WGS sequence"/>
</dbReference>
<proteinExistence type="predicted"/>
<keyword evidence="3" id="KW-1185">Reference proteome</keyword>